<evidence type="ECO:0000256" key="1">
    <source>
        <dbReference type="SAM" id="MobiDB-lite"/>
    </source>
</evidence>
<feature type="compositionally biased region" description="Pro residues" evidence="1">
    <location>
        <begin position="1"/>
        <end position="12"/>
    </location>
</feature>
<name>A0AAW0YKI1_9TREE</name>
<feature type="region of interest" description="Disordered" evidence="1">
    <location>
        <begin position="1"/>
        <end position="98"/>
    </location>
</feature>
<keyword evidence="3" id="KW-1185">Reference proteome</keyword>
<proteinExistence type="predicted"/>
<dbReference type="RefSeq" id="XP_066800487.1">
    <property type="nucleotide sequence ID" value="XM_066948714.1"/>
</dbReference>
<protein>
    <submittedName>
        <fullName evidence="2">Uncharacterized protein</fullName>
    </submittedName>
</protein>
<reference evidence="2 3" key="1">
    <citation type="journal article" date="2024" name="bioRxiv">
        <title>Comparative genomics of Cryptococcus and Kwoniella reveals pathogenesis evolution and contrasting karyotype dynamics via intercentromeric recombination or chromosome fusion.</title>
        <authorList>
            <person name="Coelho M.A."/>
            <person name="David-Palma M."/>
            <person name="Shea T."/>
            <person name="Bowers K."/>
            <person name="McGinley-Smith S."/>
            <person name="Mohammad A.W."/>
            <person name="Gnirke A."/>
            <person name="Yurkov A.M."/>
            <person name="Nowrousian M."/>
            <person name="Sun S."/>
            <person name="Cuomo C.A."/>
            <person name="Heitman J."/>
        </authorList>
    </citation>
    <scope>NUCLEOTIDE SEQUENCE [LARGE SCALE GENOMIC DNA]</scope>
    <source>
        <strain evidence="2 3">CBS 13917</strain>
    </source>
</reference>
<feature type="compositionally biased region" description="Polar residues" evidence="1">
    <location>
        <begin position="44"/>
        <end position="54"/>
    </location>
</feature>
<evidence type="ECO:0000313" key="2">
    <source>
        <dbReference type="EMBL" id="KAK8846537.1"/>
    </source>
</evidence>
<accession>A0AAW0YKI1</accession>
<dbReference type="KEGG" id="kne:92182881"/>
<comment type="caution">
    <text evidence="2">The sequence shown here is derived from an EMBL/GenBank/DDBJ whole genome shotgun (WGS) entry which is preliminary data.</text>
</comment>
<dbReference type="AlphaFoldDB" id="A0AAW0YKI1"/>
<evidence type="ECO:0000313" key="3">
    <source>
        <dbReference type="Proteomes" id="UP001388673"/>
    </source>
</evidence>
<sequence length="123" mass="13536">MAPTRSQPPSPCHPNDYPTQLIHSQSIPFSSLPARGQQALYQPGKTSNPTTPHLTNILMPVTPSAENIDTERERELAAPASRAEKRDSMSMQSGAGGKGWVEGVDYAYEYVPVSQRRQGRKNM</sequence>
<dbReference type="GeneID" id="92182881"/>
<gene>
    <name evidence="2" type="ORF">IAR55_005623</name>
</gene>
<dbReference type="Proteomes" id="UP001388673">
    <property type="component" value="Unassembled WGS sequence"/>
</dbReference>
<feature type="compositionally biased region" description="Polar residues" evidence="1">
    <location>
        <begin position="17"/>
        <end position="29"/>
    </location>
</feature>
<feature type="compositionally biased region" description="Basic and acidic residues" evidence="1">
    <location>
        <begin position="69"/>
        <end position="88"/>
    </location>
</feature>
<organism evidence="2 3">
    <name type="scientific">Kwoniella newhampshirensis</name>
    <dbReference type="NCBI Taxonomy" id="1651941"/>
    <lineage>
        <taxon>Eukaryota</taxon>
        <taxon>Fungi</taxon>
        <taxon>Dikarya</taxon>
        <taxon>Basidiomycota</taxon>
        <taxon>Agaricomycotina</taxon>
        <taxon>Tremellomycetes</taxon>
        <taxon>Tremellales</taxon>
        <taxon>Cryptococcaceae</taxon>
        <taxon>Kwoniella</taxon>
    </lineage>
</organism>
<dbReference type="EMBL" id="JBCAWK010000011">
    <property type="protein sequence ID" value="KAK8846537.1"/>
    <property type="molecule type" value="Genomic_DNA"/>
</dbReference>